<dbReference type="Proteomes" id="UP000738431">
    <property type="component" value="Chromosome"/>
</dbReference>
<dbReference type="InterPro" id="IPR050166">
    <property type="entry name" value="ABC_transporter_ATP-bind"/>
</dbReference>
<organism evidence="5 6">
    <name type="scientific">Actomonas aquatica</name>
    <dbReference type="NCBI Taxonomy" id="2866162"/>
    <lineage>
        <taxon>Bacteria</taxon>
        <taxon>Pseudomonadati</taxon>
        <taxon>Verrucomicrobiota</taxon>
        <taxon>Opitutia</taxon>
        <taxon>Opitutales</taxon>
        <taxon>Opitutaceae</taxon>
        <taxon>Actomonas</taxon>
    </lineage>
</organism>
<sequence>MPDRPPIVKFDHVEKRYGDGPVILDDLSFEARRGDFVSLIGPSGCGKSTILKLISGLNPITRGTATVEGVAPTEAAQELAFVFQEPTLLPWLNVQHNVEVPLKLRGTDRTKRVKLAQTCLDLVGLKERATYYPRQLSGGQKMRVSIARALSLSPKILLLDEPFGALDEMTRDHLNEELLAIRAQKEWTAFFVTHSVAEAVFLSNRIFVLSANPGRLHREIKVDLPYPRTDDTRQSPEYQRLVAEVSKLLRSVESAHR</sequence>
<keyword evidence="2" id="KW-0547">Nucleotide-binding</keyword>
<name>A0ABZ1CB24_9BACT</name>
<dbReference type="InterPro" id="IPR017871">
    <property type="entry name" value="ABC_transporter-like_CS"/>
</dbReference>
<dbReference type="PROSITE" id="PS50893">
    <property type="entry name" value="ABC_TRANSPORTER_2"/>
    <property type="match status" value="1"/>
</dbReference>
<gene>
    <name evidence="5" type="ORF">K1X11_005675</name>
</gene>
<dbReference type="Pfam" id="PF00005">
    <property type="entry name" value="ABC_tran"/>
    <property type="match status" value="1"/>
</dbReference>
<feature type="domain" description="ABC transporter" evidence="4">
    <location>
        <begin position="8"/>
        <end position="236"/>
    </location>
</feature>
<proteinExistence type="predicted"/>
<evidence type="ECO:0000256" key="2">
    <source>
        <dbReference type="ARBA" id="ARBA00022741"/>
    </source>
</evidence>
<dbReference type="Gene3D" id="3.40.50.300">
    <property type="entry name" value="P-loop containing nucleotide triphosphate hydrolases"/>
    <property type="match status" value="1"/>
</dbReference>
<keyword evidence="3 5" id="KW-0067">ATP-binding</keyword>
<dbReference type="SUPFAM" id="SSF52540">
    <property type="entry name" value="P-loop containing nucleoside triphosphate hydrolases"/>
    <property type="match status" value="1"/>
</dbReference>
<reference evidence="5 6" key="2">
    <citation type="submission" date="2023-12" db="EMBL/GenBank/DDBJ databases">
        <title>Description of an unclassified Opitutus bacterium of Verrucomicrobiota.</title>
        <authorList>
            <person name="Zhang D.-F."/>
        </authorList>
    </citation>
    <scope>NUCLEOTIDE SEQUENCE [LARGE SCALE GENOMIC DNA]</scope>
    <source>
        <strain evidence="5 6">WL0086</strain>
    </source>
</reference>
<dbReference type="InterPro" id="IPR003593">
    <property type="entry name" value="AAA+_ATPase"/>
</dbReference>
<evidence type="ECO:0000256" key="1">
    <source>
        <dbReference type="ARBA" id="ARBA00022448"/>
    </source>
</evidence>
<dbReference type="PANTHER" id="PTHR42788:SF13">
    <property type="entry name" value="ALIPHATIC SULFONATES IMPORT ATP-BINDING PROTEIN SSUB"/>
    <property type="match status" value="1"/>
</dbReference>
<dbReference type="SMART" id="SM00382">
    <property type="entry name" value="AAA"/>
    <property type="match status" value="1"/>
</dbReference>
<evidence type="ECO:0000256" key="3">
    <source>
        <dbReference type="ARBA" id="ARBA00022840"/>
    </source>
</evidence>
<evidence type="ECO:0000313" key="6">
    <source>
        <dbReference type="Proteomes" id="UP000738431"/>
    </source>
</evidence>
<evidence type="ECO:0000313" key="5">
    <source>
        <dbReference type="EMBL" id="WRQ88886.1"/>
    </source>
</evidence>
<dbReference type="InterPro" id="IPR003439">
    <property type="entry name" value="ABC_transporter-like_ATP-bd"/>
</dbReference>
<accession>A0ABZ1CB24</accession>
<dbReference type="InterPro" id="IPR027417">
    <property type="entry name" value="P-loop_NTPase"/>
</dbReference>
<dbReference type="PROSITE" id="PS00211">
    <property type="entry name" value="ABC_TRANSPORTER_1"/>
    <property type="match status" value="1"/>
</dbReference>
<dbReference type="CDD" id="cd03293">
    <property type="entry name" value="ABC_NrtD_SsuB_transporters"/>
    <property type="match status" value="1"/>
</dbReference>
<keyword evidence="1" id="KW-0813">Transport</keyword>
<evidence type="ECO:0000259" key="4">
    <source>
        <dbReference type="PROSITE" id="PS50893"/>
    </source>
</evidence>
<dbReference type="RefSeq" id="WP_221033129.1">
    <property type="nucleotide sequence ID" value="NZ_CP139781.1"/>
</dbReference>
<protein>
    <submittedName>
        <fullName evidence="5">ABC transporter ATP-binding protein</fullName>
    </submittedName>
</protein>
<keyword evidence="6" id="KW-1185">Reference proteome</keyword>
<dbReference type="GO" id="GO:0005524">
    <property type="term" value="F:ATP binding"/>
    <property type="evidence" value="ECO:0007669"/>
    <property type="project" value="UniProtKB-KW"/>
</dbReference>
<dbReference type="EMBL" id="CP139781">
    <property type="protein sequence ID" value="WRQ88886.1"/>
    <property type="molecule type" value="Genomic_DNA"/>
</dbReference>
<reference evidence="5 6" key="1">
    <citation type="submission" date="2021-08" db="EMBL/GenBank/DDBJ databases">
        <authorList>
            <person name="Zhang D."/>
            <person name="Zhang A."/>
            <person name="Wang L."/>
        </authorList>
    </citation>
    <scope>NUCLEOTIDE SEQUENCE [LARGE SCALE GENOMIC DNA]</scope>
    <source>
        <strain evidence="5 6">WL0086</strain>
    </source>
</reference>
<dbReference type="PANTHER" id="PTHR42788">
    <property type="entry name" value="TAURINE IMPORT ATP-BINDING PROTEIN-RELATED"/>
    <property type="match status" value="1"/>
</dbReference>